<dbReference type="SMART" id="SM01358">
    <property type="entry name" value="HBM"/>
    <property type="match status" value="1"/>
</dbReference>
<dbReference type="InterPro" id="IPR032255">
    <property type="entry name" value="HBM"/>
</dbReference>
<evidence type="ECO:0000259" key="8">
    <source>
        <dbReference type="PROSITE" id="PS50885"/>
    </source>
</evidence>
<dbReference type="FunFam" id="1.10.287.950:FF:000001">
    <property type="entry name" value="Methyl-accepting chemotaxis sensory transducer"/>
    <property type="match status" value="1"/>
</dbReference>
<evidence type="ECO:0000256" key="4">
    <source>
        <dbReference type="PROSITE-ProRule" id="PRU00284"/>
    </source>
</evidence>
<dbReference type="GO" id="GO:0007165">
    <property type="term" value="P:signal transduction"/>
    <property type="evidence" value="ECO:0007669"/>
    <property type="project" value="UniProtKB-KW"/>
</dbReference>
<dbReference type="InterPro" id="IPR051310">
    <property type="entry name" value="MCP_chemotaxis"/>
</dbReference>
<dbReference type="Gene3D" id="6.10.340.10">
    <property type="match status" value="1"/>
</dbReference>
<evidence type="ECO:0000259" key="7">
    <source>
        <dbReference type="PROSITE" id="PS50111"/>
    </source>
</evidence>
<feature type="domain" description="HAMP" evidence="8">
    <location>
        <begin position="313"/>
        <end position="366"/>
    </location>
</feature>
<dbReference type="EMBL" id="STGU01000002">
    <property type="protein sequence ID" value="THV38320.1"/>
    <property type="molecule type" value="Genomic_DNA"/>
</dbReference>
<dbReference type="PRINTS" id="PR00260">
    <property type="entry name" value="CHEMTRNSDUCR"/>
</dbReference>
<dbReference type="Pfam" id="PF00672">
    <property type="entry name" value="HAMP"/>
    <property type="match status" value="1"/>
</dbReference>
<evidence type="ECO:0000256" key="3">
    <source>
        <dbReference type="ARBA" id="ARBA00029447"/>
    </source>
</evidence>
<evidence type="ECO:0000313" key="9">
    <source>
        <dbReference type="EMBL" id="THV38320.1"/>
    </source>
</evidence>
<dbReference type="PANTHER" id="PTHR43531">
    <property type="entry name" value="PROTEIN ICFG"/>
    <property type="match status" value="1"/>
</dbReference>
<dbReference type="AlphaFoldDB" id="A0A4S8Q2U9"/>
<dbReference type="PROSITE" id="PS50885">
    <property type="entry name" value="HAMP"/>
    <property type="match status" value="2"/>
</dbReference>
<comment type="caution">
    <text evidence="9">The sequence shown here is derived from an EMBL/GenBank/DDBJ whole genome shotgun (WGS) entry which is preliminary data.</text>
</comment>
<dbReference type="GO" id="GO:0006935">
    <property type="term" value="P:chemotaxis"/>
    <property type="evidence" value="ECO:0007669"/>
    <property type="project" value="UniProtKB-KW"/>
</dbReference>
<feature type="domain" description="HAMP" evidence="8">
    <location>
        <begin position="395"/>
        <end position="447"/>
    </location>
</feature>
<reference evidence="9 10" key="1">
    <citation type="submission" date="2019-04" db="EMBL/GenBank/DDBJ databases">
        <title>genome sequence of strain W3.</title>
        <authorList>
            <person name="Gao J."/>
            <person name="Sun J."/>
        </authorList>
    </citation>
    <scope>NUCLEOTIDE SEQUENCE [LARGE SCALE GENOMIC DNA]</scope>
    <source>
        <strain evidence="9 10">W3</strain>
    </source>
</reference>
<sequence length="715" mass="77468">MQRCKPTGCVMKFILRFGITHCVFVLGLLALVGVTVMAILSYAQIQADKAFRADEAQYQDFRRSVDIIDTQIQRAAISAERFLAQPSAEAAAPFRQAILEASEALGSLGQSLADRGLSGNDELKDRMNSYADAFEVLFAATEQLGFTPVTGMRGAMQSAVDKVEKLTLDVENAELRASMLTLRKHEKDFMLWQQAATLDAFQSELPNFKAHLKKTYPPGPQRMKVTEALDMYVIAFRLFAEGSLKVVEARQSLTSAGADVEQGLQSLVASINDALTKAQVESETVRAANQEVAIITVAGVATLILFTVWLVGRSISRPVKSITDAMRKLAEGDTAYSVAYLDQPNEIGAMVRAIEVFRRSAIERLQLEREAEQARTEAAAERIRLQEEAEIHARERLEQATAGLAEGLRRLAAGDLTVQLDEVFSAEFEGLRSDLNRTVAGLRELMGGIDSVSQAIDTGSRAINVEAMQLAERSMRQAATLEETSAALDQIAQNVQQSARLSNDARDAVRTVSASMDKTGSLVIDAVEAMARIEESSRSIGSIIGVIDEIAFQTNLLALNAGVEAARAGEAGKGFAVVAHEVRELAQRSANAAKEIKSLVDRSGKEVAGGAHFVRETGSALVEIEREVQAIQQYMESIASSASDQSAGISNVNHAVAGMDQTTQQNSALVERNQMAVAGLEDQASRLRALLGRFRLSTSREAVRPHLGTEEHRAA</sequence>
<dbReference type="InterPro" id="IPR004089">
    <property type="entry name" value="MCPsignal_dom"/>
</dbReference>
<gene>
    <name evidence="9" type="ORF">FAA86_05895</name>
</gene>
<evidence type="ECO:0000256" key="6">
    <source>
        <dbReference type="SAM" id="Phobius"/>
    </source>
</evidence>
<comment type="similarity">
    <text evidence="3">Belongs to the methyl-accepting chemotaxis (MCP) protein family.</text>
</comment>
<keyword evidence="2" id="KW-0145">Chemotaxis</keyword>
<keyword evidence="6" id="KW-1133">Transmembrane helix</keyword>
<proteinExistence type="inferred from homology"/>
<dbReference type="InterPro" id="IPR003660">
    <property type="entry name" value="HAMP_dom"/>
</dbReference>
<protein>
    <submittedName>
        <fullName evidence="9">HAMP domain-containing protein</fullName>
    </submittedName>
</protein>
<feature type="transmembrane region" description="Helical" evidence="6">
    <location>
        <begin position="21"/>
        <end position="43"/>
    </location>
</feature>
<dbReference type="CDD" id="cd11386">
    <property type="entry name" value="MCP_signal"/>
    <property type="match status" value="1"/>
</dbReference>
<evidence type="ECO:0000256" key="5">
    <source>
        <dbReference type="SAM" id="Coils"/>
    </source>
</evidence>
<dbReference type="PROSITE" id="PS50111">
    <property type="entry name" value="CHEMOTAXIS_TRANSDUC_2"/>
    <property type="match status" value="1"/>
</dbReference>
<evidence type="ECO:0000313" key="10">
    <source>
        <dbReference type="Proteomes" id="UP000307378"/>
    </source>
</evidence>
<organism evidence="9 10">
    <name type="scientific">Rhizobium rosettiformans W3</name>
    <dbReference type="NCBI Taxonomy" id="538378"/>
    <lineage>
        <taxon>Bacteria</taxon>
        <taxon>Pseudomonadati</taxon>
        <taxon>Pseudomonadota</taxon>
        <taxon>Alphaproteobacteria</taxon>
        <taxon>Hyphomicrobiales</taxon>
        <taxon>Rhizobiaceae</taxon>
        <taxon>Rhizobium/Agrobacterium group</taxon>
        <taxon>Rhizobium</taxon>
    </lineage>
</organism>
<feature type="domain" description="Methyl-accepting transducer" evidence="7">
    <location>
        <begin position="452"/>
        <end position="681"/>
    </location>
</feature>
<dbReference type="InterPro" id="IPR004090">
    <property type="entry name" value="Chemotax_Me-accpt_rcpt"/>
</dbReference>
<dbReference type="Proteomes" id="UP000307378">
    <property type="component" value="Unassembled WGS sequence"/>
</dbReference>
<dbReference type="Pfam" id="PF00015">
    <property type="entry name" value="MCPsignal"/>
    <property type="match status" value="1"/>
</dbReference>
<feature type="coiled-coil region" evidence="5">
    <location>
        <begin position="357"/>
        <end position="388"/>
    </location>
</feature>
<dbReference type="SUPFAM" id="SSF58104">
    <property type="entry name" value="Methyl-accepting chemotaxis protein (MCP) signaling domain"/>
    <property type="match status" value="1"/>
</dbReference>
<dbReference type="PANTHER" id="PTHR43531:SF11">
    <property type="entry name" value="METHYL-ACCEPTING CHEMOTAXIS PROTEIN 3"/>
    <property type="match status" value="1"/>
</dbReference>
<keyword evidence="5" id="KW-0175">Coiled coil</keyword>
<evidence type="ECO:0000256" key="2">
    <source>
        <dbReference type="ARBA" id="ARBA00022500"/>
    </source>
</evidence>
<comment type="subcellular location">
    <subcellularLocation>
        <location evidence="1">Membrane</location>
    </subcellularLocation>
</comment>
<feature type="coiled-coil region" evidence="5">
    <location>
        <begin position="156"/>
        <end position="183"/>
    </location>
</feature>
<dbReference type="Gene3D" id="1.10.287.950">
    <property type="entry name" value="Methyl-accepting chemotaxis protein"/>
    <property type="match status" value="1"/>
</dbReference>
<keyword evidence="6" id="KW-0812">Transmembrane</keyword>
<keyword evidence="6" id="KW-0472">Membrane</keyword>
<dbReference type="CDD" id="cd06225">
    <property type="entry name" value="HAMP"/>
    <property type="match status" value="1"/>
</dbReference>
<dbReference type="SUPFAM" id="SSF158472">
    <property type="entry name" value="HAMP domain-like"/>
    <property type="match status" value="1"/>
</dbReference>
<evidence type="ECO:0000256" key="1">
    <source>
        <dbReference type="ARBA" id="ARBA00004370"/>
    </source>
</evidence>
<keyword evidence="4" id="KW-0807">Transducer</keyword>
<dbReference type="SMART" id="SM00283">
    <property type="entry name" value="MA"/>
    <property type="match status" value="1"/>
</dbReference>
<name>A0A4S8Q2U9_9HYPH</name>
<dbReference type="GO" id="GO:0005886">
    <property type="term" value="C:plasma membrane"/>
    <property type="evidence" value="ECO:0007669"/>
    <property type="project" value="TreeGrafter"/>
</dbReference>
<accession>A0A4S8Q2U9</accession>
<dbReference type="SMART" id="SM00304">
    <property type="entry name" value="HAMP"/>
    <property type="match status" value="2"/>
</dbReference>
<dbReference type="GO" id="GO:0004888">
    <property type="term" value="F:transmembrane signaling receptor activity"/>
    <property type="evidence" value="ECO:0007669"/>
    <property type="project" value="InterPro"/>
</dbReference>